<dbReference type="Pfam" id="PF07568">
    <property type="entry name" value="HisKA_2"/>
    <property type="match status" value="1"/>
</dbReference>
<dbReference type="PANTHER" id="PTHR43065">
    <property type="entry name" value="SENSOR HISTIDINE KINASE"/>
    <property type="match status" value="1"/>
</dbReference>
<dbReference type="Pfam" id="PF02518">
    <property type="entry name" value="HATPase_c"/>
    <property type="match status" value="1"/>
</dbReference>
<name>A0A832SP62_9EURY</name>
<dbReference type="SMART" id="SM00086">
    <property type="entry name" value="PAC"/>
    <property type="match status" value="7"/>
</dbReference>
<dbReference type="PROSITE" id="PS50109">
    <property type="entry name" value="HIS_KIN"/>
    <property type="match status" value="1"/>
</dbReference>
<dbReference type="SUPFAM" id="SSF55874">
    <property type="entry name" value="ATPase domain of HSP90 chaperone/DNA topoisomerase II/histidine kinase"/>
    <property type="match status" value="1"/>
</dbReference>
<dbReference type="RefSeq" id="WP_011021845.1">
    <property type="nucleotide sequence ID" value="NZ_DUJU01000193.1"/>
</dbReference>
<sequence length="1254" mass="146438">MGDSKSFEDSRKLERDVNEQLIGKFLSDDPNPFLRVEKDGTIVYANRAAFPLLEHWGVREKEKLPQALRHSFLKVLTLKNPGCLELTAGKKIYSVRFSPLPEEGCVNIYGFDISRQVEAEEIFRKNEERYRIVAEQTGQLVYDYDISTGEIEWAGAIKELTGYSPEEFGQVDLEGWRDHIHPEDVERAWEIHEKCMRTGEKYLAEYRFRRKDGSYYRVEDSSVYLKNEKGQMNWIIGVIKDISEKKIALEVLEKSEERFRAVAERTGQLIYDYDLRTNRSTWEGAIEELTGYSYEEFQKFVPEVWAEHLHTEDRQRAVETYKKSLDTGEDFHKEYRLRRKDGSYFYAEDNGFYIKDKDGKVYRAAGVIKDITEQKLALEKLERSEERYRLIAEHTGQVLYHDDYIKGTTEWAGAIPEITGYGFEEIQEINTDGWLGLIHPEDREKVMAAHYRCMENGGDFFEEYRLKRADGSYVTVEDEGVYLEDESGNISKALGVIKDIEEKKLAQKKLSESEERFRVAAEQTGQIVFEHDHINDVLTWAGAISEITGYSTEEFREFVGKTWTEHVHPEDRKRTFAEFKKFQEKDSHFRVEYRFRRKDGNYFHVEDSGVYLRNEKGKIRKAIGVIKDITPIKLAAEKLQESEERFRIATEKTGQLVYDYDVASDRIKWAGAIEDISGYTSEEMHKLTAGELLKKHIHPEDYEKAFTYFRNVFKIGGSYSQEYRFKRKSGDYIYVEDCGTYLRDKEGRVYRMIGVIKNITERKLATEELRRSEEKFRIVAEQTGQLVYDYDIPGDKIGWGGDIKELMDYGDEEFKKLSSLEDWKELLHPEDRKRAVDSYNRCLEKGEKYREEYRLKRKDGTYIYVENRGVFLKDENGRIYRMLGANKDITQIKNSLEKVRESEEKYRSFIQNFKGVAFQGDVDFDPVFAEGLLKEITGYSEEEFLSGKVRWDMIVKEEDRLRIFEDAEKLKNIPGTIINREYRIRHKDGKVRWVNEIIQNISDSSGKPVLVQGSIYDITERKEAEEALARTEEIRKKEIHHRIKNNLQVISSLLELQADKFKDREVIEAFRESQNRVASMAIIHEELYRAGDIETLDFSAYLRKLTSDLLSSYTVRKEDVKLKLEAEDTFLGMDTAIPLGIIINELVSNALKYAFPAGRRGEIRIKLCRKEINENKNIDEIISNNYRGSSIKNSYLYSLVVSDNGLGFPENVDFKNTDSLGLQLVNILVEQLEGTIEMEKNGGTTFRISFTETE</sequence>
<dbReference type="Gene3D" id="3.30.450.20">
    <property type="entry name" value="PAS domain"/>
    <property type="match status" value="7"/>
</dbReference>
<feature type="domain" description="PAC" evidence="3">
    <location>
        <begin position="331"/>
        <end position="383"/>
    </location>
</feature>
<dbReference type="Pfam" id="PF08447">
    <property type="entry name" value="PAS_3"/>
    <property type="match status" value="7"/>
</dbReference>
<dbReference type="InterPro" id="IPR000014">
    <property type="entry name" value="PAS"/>
</dbReference>
<feature type="domain" description="PAS" evidence="2">
    <location>
        <begin position="255"/>
        <end position="328"/>
    </location>
</feature>
<comment type="caution">
    <text evidence="4">The sequence shown here is derived from an EMBL/GenBank/DDBJ whole genome shotgun (WGS) entry which is preliminary data.</text>
</comment>
<feature type="domain" description="Histidine kinase" evidence="1">
    <location>
        <begin position="1038"/>
        <end position="1254"/>
    </location>
</feature>
<dbReference type="PROSITE" id="PS50113">
    <property type="entry name" value="PAC"/>
    <property type="match status" value="7"/>
</dbReference>
<evidence type="ECO:0000313" key="5">
    <source>
        <dbReference type="Proteomes" id="UP000600774"/>
    </source>
</evidence>
<feature type="domain" description="PAS" evidence="2">
    <location>
        <begin position="772"/>
        <end position="846"/>
    </location>
</feature>
<dbReference type="OMA" id="YLNDRWY"/>
<gene>
    <name evidence="4" type="ORF">HA338_17640</name>
</gene>
<evidence type="ECO:0000259" key="1">
    <source>
        <dbReference type="PROSITE" id="PS50109"/>
    </source>
</evidence>
<dbReference type="Proteomes" id="UP000600774">
    <property type="component" value="Unassembled WGS sequence"/>
</dbReference>
<dbReference type="Gene3D" id="3.30.565.10">
    <property type="entry name" value="Histidine kinase-like ATPase, C-terminal domain"/>
    <property type="match status" value="1"/>
</dbReference>
<feature type="domain" description="PAS" evidence="2">
    <location>
        <begin position="384"/>
        <end position="457"/>
    </location>
</feature>
<proteinExistence type="predicted"/>
<accession>A0A832SP62</accession>
<dbReference type="InterPro" id="IPR003594">
    <property type="entry name" value="HATPase_dom"/>
</dbReference>
<feature type="domain" description="PAS" evidence="2">
    <location>
        <begin position="126"/>
        <end position="199"/>
    </location>
</feature>
<feature type="domain" description="PAC" evidence="3">
    <location>
        <begin position="719"/>
        <end position="771"/>
    </location>
</feature>
<dbReference type="InterPro" id="IPR036890">
    <property type="entry name" value="HATPase_C_sf"/>
</dbReference>
<dbReference type="GeneID" id="25392928"/>
<feature type="domain" description="PAS" evidence="2">
    <location>
        <begin position="642"/>
        <end position="716"/>
    </location>
</feature>
<feature type="domain" description="PAC" evidence="3">
    <location>
        <begin position="202"/>
        <end position="254"/>
    </location>
</feature>
<dbReference type="SUPFAM" id="SSF55785">
    <property type="entry name" value="PYP-like sensor domain (PAS domain)"/>
    <property type="match status" value="7"/>
</dbReference>
<organism evidence="4 5">
    <name type="scientific">Methanosarcina acetivorans</name>
    <dbReference type="NCBI Taxonomy" id="2214"/>
    <lineage>
        <taxon>Archaea</taxon>
        <taxon>Methanobacteriati</taxon>
        <taxon>Methanobacteriota</taxon>
        <taxon>Stenosarchaea group</taxon>
        <taxon>Methanomicrobia</taxon>
        <taxon>Methanosarcinales</taxon>
        <taxon>Methanosarcinaceae</taxon>
        <taxon>Methanosarcina</taxon>
    </lineage>
</organism>
<feature type="domain" description="PAC" evidence="3">
    <location>
        <begin position="589"/>
        <end position="641"/>
    </location>
</feature>
<dbReference type="InterPro" id="IPR001610">
    <property type="entry name" value="PAC"/>
</dbReference>
<feature type="domain" description="PAC" evidence="3">
    <location>
        <begin position="460"/>
        <end position="512"/>
    </location>
</feature>
<protein>
    <submittedName>
        <fullName evidence="4">PAS domain-containing protein</fullName>
    </submittedName>
</protein>
<dbReference type="EMBL" id="DUJU01000193">
    <property type="protein sequence ID" value="HIH95745.1"/>
    <property type="molecule type" value="Genomic_DNA"/>
</dbReference>
<dbReference type="SMART" id="SM00387">
    <property type="entry name" value="HATPase_c"/>
    <property type="match status" value="1"/>
</dbReference>
<evidence type="ECO:0000259" key="3">
    <source>
        <dbReference type="PROSITE" id="PS50113"/>
    </source>
</evidence>
<dbReference type="InterPro" id="IPR005467">
    <property type="entry name" value="His_kinase_dom"/>
</dbReference>
<dbReference type="SMART" id="SM00091">
    <property type="entry name" value="PAS"/>
    <property type="match status" value="8"/>
</dbReference>
<dbReference type="InterPro" id="IPR011495">
    <property type="entry name" value="Sig_transdc_His_kin_sub2_dim/P"/>
</dbReference>
<reference evidence="4" key="1">
    <citation type="journal article" date="2020" name="bioRxiv">
        <title>A rank-normalized archaeal taxonomy based on genome phylogeny resolves widespread incomplete and uneven classifications.</title>
        <authorList>
            <person name="Rinke C."/>
            <person name="Chuvochina M."/>
            <person name="Mussig A.J."/>
            <person name="Chaumeil P.-A."/>
            <person name="Waite D.W."/>
            <person name="Whitman W.B."/>
            <person name="Parks D.H."/>
            <person name="Hugenholtz P."/>
        </authorList>
    </citation>
    <scope>NUCLEOTIDE SEQUENCE</scope>
    <source>
        <strain evidence="4">UBA8876</strain>
    </source>
</reference>
<dbReference type="InterPro" id="IPR013655">
    <property type="entry name" value="PAS_fold_3"/>
</dbReference>
<dbReference type="PANTHER" id="PTHR43065:SF23">
    <property type="entry name" value="SENSOR HISTIDINE KINASE PDTAS"/>
    <property type="match status" value="1"/>
</dbReference>
<dbReference type="AlphaFoldDB" id="A0A832SP62"/>
<dbReference type="InterPro" id="IPR000700">
    <property type="entry name" value="PAS-assoc_C"/>
</dbReference>
<dbReference type="PROSITE" id="PS50112">
    <property type="entry name" value="PAS"/>
    <property type="match status" value="6"/>
</dbReference>
<dbReference type="NCBIfam" id="TIGR00229">
    <property type="entry name" value="sensory_box"/>
    <property type="match status" value="7"/>
</dbReference>
<feature type="domain" description="PAC" evidence="3">
    <location>
        <begin position="849"/>
        <end position="901"/>
    </location>
</feature>
<evidence type="ECO:0000259" key="2">
    <source>
        <dbReference type="PROSITE" id="PS50112"/>
    </source>
</evidence>
<feature type="domain" description="PAS" evidence="2">
    <location>
        <begin position="513"/>
        <end position="586"/>
    </location>
</feature>
<dbReference type="CDD" id="cd00130">
    <property type="entry name" value="PAS"/>
    <property type="match status" value="7"/>
</dbReference>
<evidence type="ECO:0000313" key="4">
    <source>
        <dbReference type="EMBL" id="HIH95745.1"/>
    </source>
</evidence>
<feature type="domain" description="PAC" evidence="3">
    <location>
        <begin position="978"/>
        <end position="1030"/>
    </location>
</feature>
<dbReference type="InterPro" id="IPR035965">
    <property type="entry name" value="PAS-like_dom_sf"/>
</dbReference>